<evidence type="ECO:0000259" key="10">
    <source>
        <dbReference type="SMART" id="SM01274"/>
    </source>
</evidence>
<evidence type="ECO:0000259" key="9">
    <source>
        <dbReference type="SMART" id="SM00919"/>
    </source>
</evidence>
<dbReference type="InterPro" id="IPR012301">
    <property type="entry name" value="Malic_N_dom"/>
</dbReference>
<feature type="binding site" evidence="6">
    <location>
        <position position="286"/>
    </location>
    <ligand>
        <name>(S)-malate</name>
        <dbReference type="ChEBI" id="CHEBI:15589"/>
    </ligand>
</feature>
<dbReference type="Gene3D" id="3.40.50.720">
    <property type="entry name" value="NAD(P)-binding Rossmann-like Domain"/>
    <property type="match status" value="1"/>
</dbReference>
<dbReference type="FunFam" id="3.40.50.10380:FF:000003">
    <property type="entry name" value="NADP-dependent malic enzyme"/>
    <property type="match status" value="1"/>
</dbReference>
<dbReference type="InterPro" id="IPR015884">
    <property type="entry name" value="Malic_enzyme_CS"/>
</dbReference>
<dbReference type="EMBL" id="FNJU01000001">
    <property type="protein sequence ID" value="SDO99330.1"/>
    <property type="molecule type" value="Genomic_DNA"/>
</dbReference>
<reference evidence="12" key="1">
    <citation type="submission" date="2016-10" db="EMBL/GenBank/DDBJ databases">
        <authorList>
            <person name="Varghese N."/>
            <person name="Submissions S."/>
        </authorList>
    </citation>
    <scope>NUCLEOTIDE SEQUENCE [LARGE SCALE GENOMIC DNA]</scope>
    <source>
        <strain evidence="12">IBRC-M10078</strain>
    </source>
</reference>
<keyword evidence="4" id="KW-0560">Oxidoreductase</keyword>
<dbReference type="InterPro" id="IPR046346">
    <property type="entry name" value="Aminoacid_DH-like_N_sf"/>
</dbReference>
<dbReference type="PANTHER" id="PTHR43237">
    <property type="entry name" value="NADP-DEPENDENT MALIC ENZYME"/>
    <property type="match status" value="1"/>
</dbReference>
<sequence>MTLREEALHMHEFYKGKLETKSKVPVKNAKDLSLAYSPGVAEPCKDIYDDKNKVYDYTMKGNMVAVVSDGTAVLGLGNIGPEAALPVMEGKAVLFKSFAGVDAFPICLNTTDIEKIIETVKLLEPTFGGVNLEDIAAPNCFIIEERLKKETNIPIFHDDQHGTAIVTVAGLVNALKLVNKSMSEVKVVANGAGAAGIAIIKLLNSYGVRDIIMCDSKGAIFDGRSYGMNSVKDEVAKYTNRNRLEGSLADVIKETDVFIGVSVEGALTPEMVKSMNPDPIIFAMANPNPEIMPDDAKTAGAKVVGTGRSDFPNQVNNVLAFPGIFRGALDVRATHINEQMKIAAVEAIASLITEDQLSSEYVIPGPFDPRVAPAVAASVARAAMETGVARITVNPDDILEKTKRLAIIGQGE</sequence>
<dbReference type="FunFam" id="3.40.50.720:FF:000095">
    <property type="entry name" value="NADP-dependent malic enzyme"/>
    <property type="match status" value="1"/>
</dbReference>
<evidence type="ECO:0000313" key="12">
    <source>
        <dbReference type="Proteomes" id="UP000199159"/>
    </source>
</evidence>
<evidence type="ECO:0000313" key="11">
    <source>
        <dbReference type="EMBL" id="SDO99330.1"/>
    </source>
</evidence>
<accession>A0A1H0P3T1</accession>
<feature type="binding site" evidence="7">
    <location>
        <position position="133"/>
    </location>
    <ligand>
        <name>a divalent metal cation</name>
        <dbReference type="ChEBI" id="CHEBI:60240"/>
    </ligand>
</feature>
<evidence type="ECO:0000256" key="5">
    <source>
        <dbReference type="PIRSR" id="PIRSR000106-1"/>
    </source>
</evidence>
<evidence type="ECO:0000256" key="3">
    <source>
        <dbReference type="ARBA" id="ARBA00022723"/>
    </source>
</evidence>
<dbReference type="SMART" id="SM00919">
    <property type="entry name" value="Malic_M"/>
    <property type="match status" value="1"/>
</dbReference>
<feature type="binding site" evidence="7">
    <location>
        <position position="134"/>
    </location>
    <ligand>
        <name>a divalent metal cation</name>
        <dbReference type="ChEBI" id="CHEBI:60240"/>
    </ligand>
</feature>
<dbReference type="GO" id="GO:0051287">
    <property type="term" value="F:NAD binding"/>
    <property type="evidence" value="ECO:0007669"/>
    <property type="project" value="InterPro"/>
</dbReference>
<comment type="similarity">
    <text evidence="2 8">Belongs to the malic enzymes family.</text>
</comment>
<proteinExistence type="inferred from homology"/>
<evidence type="ECO:0000256" key="7">
    <source>
        <dbReference type="PIRSR" id="PIRSR000106-3"/>
    </source>
</evidence>
<feature type="active site" description="Proton acceptor" evidence="5">
    <location>
        <position position="91"/>
    </location>
</feature>
<feature type="binding site" evidence="6">
    <location>
        <position position="316"/>
    </location>
    <ligand>
        <name>(S)-malate</name>
        <dbReference type="ChEBI" id="CHEBI:15589"/>
    </ligand>
</feature>
<keyword evidence="12" id="KW-1185">Reference proteome</keyword>
<feature type="domain" description="Malic enzyme NAD-binding" evidence="9">
    <location>
        <begin position="160"/>
        <end position="384"/>
    </location>
</feature>
<dbReference type="InterPro" id="IPR045213">
    <property type="entry name" value="Malic_NAD-bd_bact_type"/>
</dbReference>
<dbReference type="AlphaFoldDB" id="A0A1H0P3T1"/>
<evidence type="ECO:0000256" key="6">
    <source>
        <dbReference type="PIRSR" id="PIRSR000106-2"/>
    </source>
</evidence>
<feature type="binding site" evidence="7">
    <location>
        <position position="159"/>
    </location>
    <ligand>
        <name>a divalent metal cation</name>
        <dbReference type="ChEBI" id="CHEBI:60240"/>
    </ligand>
</feature>
<organism evidence="11 12">
    <name type="scientific">Litchfieldia salsa</name>
    <dbReference type="NCBI Taxonomy" id="930152"/>
    <lineage>
        <taxon>Bacteria</taxon>
        <taxon>Bacillati</taxon>
        <taxon>Bacillota</taxon>
        <taxon>Bacilli</taxon>
        <taxon>Bacillales</taxon>
        <taxon>Bacillaceae</taxon>
        <taxon>Litchfieldia</taxon>
    </lineage>
</organism>
<dbReference type="PRINTS" id="PR00072">
    <property type="entry name" value="MALOXRDTASE"/>
</dbReference>
<dbReference type="RefSeq" id="WP_090849164.1">
    <property type="nucleotide sequence ID" value="NZ_FNJU01000001.1"/>
</dbReference>
<evidence type="ECO:0000256" key="1">
    <source>
        <dbReference type="ARBA" id="ARBA00001936"/>
    </source>
</evidence>
<gene>
    <name evidence="11" type="ORF">SAMN05216565_101133</name>
</gene>
<name>A0A1H0P3T1_9BACI</name>
<keyword evidence="3 7" id="KW-0479">Metal-binding</keyword>
<dbReference type="InterPro" id="IPR001891">
    <property type="entry name" value="Malic_OxRdtase"/>
</dbReference>
<dbReference type="SMART" id="SM01274">
    <property type="entry name" value="malic"/>
    <property type="match status" value="1"/>
</dbReference>
<evidence type="ECO:0000256" key="2">
    <source>
        <dbReference type="ARBA" id="ARBA00008785"/>
    </source>
</evidence>
<dbReference type="InterPro" id="IPR051674">
    <property type="entry name" value="Malate_Decarboxylase"/>
</dbReference>
<dbReference type="STRING" id="930152.SAMN05216565_101133"/>
<dbReference type="InterPro" id="IPR036291">
    <property type="entry name" value="NAD(P)-bd_dom_sf"/>
</dbReference>
<dbReference type="SUPFAM" id="SSF53223">
    <property type="entry name" value="Aminoacid dehydrogenase-like, N-terminal domain"/>
    <property type="match status" value="1"/>
</dbReference>
<dbReference type="GO" id="GO:0016616">
    <property type="term" value="F:oxidoreductase activity, acting on the CH-OH group of donors, NAD or NADP as acceptor"/>
    <property type="evidence" value="ECO:0007669"/>
    <property type="project" value="InterPro"/>
</dbReference>
<feature type="domain" description="Malic enzyme N-terminal" evidence="10">
    <location>
        <begin position="15"/>
        <end position="148"/>
    </location>
</feature>
<dbReference type="Proteomes" id="UP000199159">
    <property type="component" value="Unassembled WGS sequence"/>
</dbReference>
<evidence type="ECO:0000256" key="8">
    <source>
        <dbReference type="RuleBase" id="RU003427"/>
    </source>
</evidence>
<dbReference type="PIRSF" id="PIRSF000106">
    <property type="entry name" value="ME"/>
    <property type="match status" value="1"/>
</dbReference>
<dbReference type="PANTHER" id="PTHR43237:SF4">
    <property type="entry name" value="NADP-DEPENDENT MALIC ENZYME"/>
    <property type="match status" value="1"/>
</dbReference>
<dbReference type="PROSITE" id="PS00331">
    <property type="entry name" value="MALIC_ENZYMES"/>
    <property type="match status" value="1"/>
</dbReference>
<dbReference type="Pfam" id="PF03949">
    <property type="entry name" value="Malic_M"/>
    <property type="match status" value="1"/>
</dbReference>
<dbReference type="Gene3D" id="3.40.50.10380">
    <property type="entry name" value="Malic enzyme, N-terminal domain"/>
    <property type="match status" value="1"/>
</dbReference>
<comment type="cofactor">
    <cofactor evidence="1">
        <name>Mn(2+)</name>
        <dbReference type="ChEBI" id="CHEBI:29035"/>
    </cofactor>
</comment>
<dbReference type="InterPro" id="IPR037062">
    <property type="entry name" value="Malic_N_dom_sf"/>
</dbReference>
<dbReference type="InterPro" id="IPR012302">
    <property type="entry name" value="Malic_NAD-bd"/>
</dbReference>
<dbReference type="GO" id="GO:0004470">
    <property type="term" value="F:malic enzyme activity"/>
    <property type="evidence" value="ECO:0007669"/>
    <property type="project" value="InterPro"/>
</dbReference>
<dbReference type="SUPFAM" id="SSF51735">
    <property type="entry name" value="NAD(P)-binding Rossmann-fold domains"/>
    <property type="match status" value="1"/>
</dbReference>
<comment type="cofactor">
    <cofactor evidence="7">
        <name>Mg(2+)</name>
        <dbReference type="ChEBI" id="CHEBI:18420"/>
    </cofactor>
    <cofactor evidence="7">
        <name>Mn(2+)</name>
        <dbReference type="ChEBI" id="CHEBI:29035"/>
    </cofactor>
    <text evidence="7">Divalent metal cations. Prefers magnesium or manganese.</text>
</comment>
<protein>
    <submittedName>
        <fullName evidence="11">Malate dehydrogenase (Oxaloacetate-decarboxylating)</fullName>
    </submittedName>
</protein>
<dbReference type="OrthoDB" id="9805787at2"/>
<feature type="active site" description="Proton donor" evidence="5">
    <location>
        <position position="36"/>
    </location>
</feature>
<evidence type="ECO:0000256" key="4">
    <source>
        <dbReference type="ARBA" id="ARBA00023002"/>
    </source>
</evidence>
<dbReference type="GO" id="GO:0046872">
    <property type="term" value="F:metal ion binding"/>
    <property type="evidence" value="ECO:0007669"/>
    <property type="project" value="UniProtKB-KW"/>
</dbReference>
<dbReference type="CDD" id="cd05311">
    <property type="entry name" value="NAD_bind_2_malic_enz"/>
    <property type="match status" value="1"/>
</dbReference>
<dbReference type="Pfam" id="PF00390">
    <property type="entry name" value="malic"/>
    <property type="match status" value="1"/>
</dbReference>